<sequence>MNKLTVLGRIPLYRLTSSYVNAISLRNFSTATPTFVRNTVINFVPQQEAWVSERMGKFHKVLEPKHSFDATLEWSFDRPGFDILDNTLEEIDRDVQIDIDTKNGDFAIYRNDFSGIQADMDKYRFVRHKEFITLLDKDRCHFASLIFRNESVAKEVIKLVWKYKCGKSGSNEFENIPPSTIQHSNHDSAAVFNYEDKNKVVQFFTSNQNESVQSCTIFIDVEKEVIVVKPPKKAKPVELPFSQLSSTKSKVLIFKLDNGQKFKLYFSEDKIATKVYGIINDKKKAIKAEEATLEMVLKKLNDDPNSLEEVKELIKYYVKIFTIFKEEKYQDKIYELYQILNGFHETFYYPNFEFRSDNNGIPKGKLIIFATKDKKECYEFSFDSKGYKCSKCTGKSTVTAKYCINGYGERFIKTNGKHVCKPVKYQSEKNVANKFPLFEFLNDPTENWFHDDKMLHVLNPSKTALYVYKRLKEDNMETHLWYCKGCKHLGKYVYAIPTNDDKSLEILDEDHICSPERFRAPEIIKENVDSEDDEK</sequence>
<dbReference type="AlphaFoldDB" id="A0A914PMN5"/>
<name>A0A914PMN5_9BILA</name>
<evidence type="ECO:0000313" key="1">
    <source>
        <dbReference type="Proteomes" id="UP000887578"/>
    </source>
</evidence>
<protein>
    <submittedName>
        <fullName evidence="2">Uncharacterized protein</fullName>
    </submittedName>
</protein>
<organism evidence="1 2">
    <name type="scientific">Panagrolaimus davidi</name>
    <dbReference type="NCBI Taxonomy" id="227884"/>
    <lineage>
        <taxon>Eukaryota</taxon>
        <taxon>Metazoa</taxon>
        <taxon>Ecdysozoa</taxon>
        <taxon>Nematoda</taxon>
        <taxon>Chromadorea</taxon>
        <taxon>Rhabditida</taxon>
        <taxon>Tylenchina</taxon>
        <taxon>Panagrolaimomorpha</taxon>
        <taxon>Panagrolaimoidea</taxon>
        <taxon>Panagrolaimidae</taxon>
        <taxon>Panagrolaimus</taxon>
    </lineage>
</organism>
<dbReference type="WBParaSite" id="PDA_v2.g1975.t1">
    <property type="protein sequence ID" value="PDA_v2.g1975.t1"/>
    <property type="gene ID" value="PDA_v2.g1975"/>
</dbReference>
<evidence type="ECO:0000313" key="2">
    <source>
        <dbReference type="WBParaSite" id="PDA_v2.g1975.t1"/>
    </source>
</evidence>
<keyword evidence="1" id="KW-1185">Reference proteome</keyword>
<accession>A0A914PMN5</accession>
<reference evidence="2" key="1">
    <citation type="submission" date="2022-11" db="UniProtKB">
        <authorList>
            <consortium name="WormBaseParasite"/>
        </authorList>
    </citation>
    <scope>IDENTIFICATION</scope>
</reference>
<proteinExistence type="predicted"/>
<dbReference type="Proteomes" id="UP000887578">
    <property type="component" value="Unplaced"/>
</dbReference>